<dbReference type="SUPFAM" id="SSF53213">
    <property type="entry name" value="LigB-like"/>
    <property type="match status" value="1"/>
</dbReference>
<dbReference type="PIRSF" id="PIRSF006157">
    <property type="entry name" value="Doxgns_DODA"/>
    <property type="match status" value="1"/>
</dbReference>
<dbReference type="Gene3D" id="3.40.830.10">
    <property type="entry name" value="LigB-like"/>
    <property type="match status" value="1"/>
</dbReference>
<protein>
    <submittedName>
        <fullName evidence="7">4,5-DOPA dioxygenase extradiol</fullName>
        <ecNumber evidence="7">1.13.11.29</ecNumber>
    </submittedName>
</protein>
<dbReference type="GO" id="GO:0008198">
    <property type="term" value="F:ferrous iron binding"/>
    <property type="evidence" value="ECO:0007669"/>
    <property type="project" value="InterPro"/>
</dbReference>
<keyword evidence="5 7" id="KW-0560">Oxidoreductase</keyword>
<dbReference type="EMBL" id="WBUI01000007">
    <property type="protein sequence ID" value="KAB2932953.1"/>
    <property type="molecule type" value="Genomic_DNA"/>
</dbReference>
<organism evidence="7 8">
    <name type="scientific">Leptonema illini</name>
    <dbReference type="NCBI Taxonomy" id="183"/>
    <lineage>
        <taxon>Bacteria</taxon>
        <taxon>Pseudomonadati</taxon>
        <taxon>Spirochaetota</taxon>
        <taxon>Spirochaetia</taxon>
        <taxon>Leptospirales</taxon>
        <taxon>Leptospiraceae</taxon>
        <taxon>Leptonema</taxon>
    </lineage>
</organism>
<dbReference type="InterPro" id="IPR004183">
    <property type="entry name" value="Xdiol_dOase_suB"/>
</dbReference>
<comment type="similarity">
    <text evidence="2">Belongs to the DODA-type extradiol aromatic ring-opening dioxygenase family.</text>
</comment>
<sequence>MMPALFVGHGSPMNALSENDFSREWKRLGATIERPRAILAVSAHWLRRGTAVTAMTQPATIHDFYGFPEELFSVQYQAPGSPELARRVADLVGSTALDQEWGLDHGTWSVLVHMYPEANIPVVQLSLDIQLSAQEHYDLGRRLQPLREEGILILGSGDIVHNLGRMDWGRRQGFDWAESVNEQVKQWIKAEDHRSVIDCEKLGGDFKQAIPTPDHFWPLLYVLGASKVGEAMEFFNDAIPFGAISMTGVKIG</sequence>
<evidence type="ECO:0000256" key="2">
    <source>
        <dbReference type="ARBA" id="ARBA00007581"/>
    </source>
</evidence>
<dbReference type="CDD" id="cd07363">
    <property type="entry name" value="45_DOPA_Dioxygenase"/>
    <property type="match status" value="1"/>
</dbReference>
<comment type="caution">
    <text evidence="7">The sequence shown here is derived from an EMBL/GenBank/DDBJ whole genome shotgun (WGS) entry which is preliminary data.</text>
</comment>
<dbReference type="AlphaFoldDB" id="A0A833LXC7"/>
<keyword evidence="3" id="KW-0479">Metal-binding</keyword>
<dbReference type="Proteomes" id="UP000460298">
    <property type="component" value="Unassembled WGS sequence"/>
</dbReference>
<dbReference type="PANTHER" id="PTHR30096:SF0">
    <property type="entry name" value="4,5-DOPA DIOXYGENASE EXTRADIOL-LIKE PROTEIN"/>
    <property type="match status" value="1"/>
</dbReference>
<dbReference type="GO" id="GO:0008270">
    <property type="term" value="F:zinc ion binding"/>
    <property type="evidence" value="ECO:0007669"/>
    <property type="project" value="InterPro"/>
</dbReference>
<dbReference type="GO" id="GO:0050297">
    <property type="term" value="F:stizolobate synthase activity"/>
    <property type="evidence" value="ECO:0007669"/>
    <property type="project" value="UniProtKB-EC"/>
</dbReference>
<accession>A0A833LXC7</accession>
<keyword evidence="4" id="KW-0862">Zinc</keyword>
<dbReference type="EC" id="1.13.11.29" evidence="7"/>
<evidence type="ECO:0000313" key="8">
    <source>
        <dbReference type="Proteomes" id="UP000460298"/>
    </source>
</evidence>
<evidence type="ECO:0000256" key="5">
    <source>
        <dbReference type="ARBA" id="ARBA00023002"/>
    </source>
</evidence>
<proteinExistence type="inferred from homology"/>
<comment type="cofactor">
    <cofactor evidence="1">
        <name>Zn(2+)</name>
        <dbReference type="ChEBI" id="CHEBI:29105"/>
    </cofactor>
</comment>
<name>A0A833LXC7_9LEPT</name>
<evidence type="ECO:0000313" key="7">
    <source>
        <dbReference type="EMBL" id="KAB2932953.1"/>
    </source>
</evidence>
<dbReference type="InterPro" id="IPR014436">
    <property type="entry name" value="Extradiol_dOase_DODA"/>
</dbReference>
<dbReference type="Pfam" id="PF02900">
    <property type="entry name" value="LigB"/>
    <property type="match status" value="1"/>
</dbReference>
<gene>
    <name evidence="7" type="primary">ygiD</name>
    <name evidence="7" type="ORF">F9K24_08795</name>
</gene>
<keyword evidence="7" id="KW-0223">Dioxygenase</keyword>
<evidence type="ECO:0000256" key="4">
    <source>
        <dbReference type="ARBA" id="ARBA00022833"/>
    </source>
</evidence>
<evidence type="ECO:0000256" key="1">
    <source>
        <dbReference type="ARBA" id="ARBA00001947"/>
    </source>
</evidence>
<dbReference type="NCBIfam" id="NF007914">
    <property type="entry name" value="PRK10628.1"/>
    <property type="match status" value="1"/>
</dbReference>
<evidence type="ECO:0000256" key="3">
    <source>
        <dbReference type="ARBA" id="ARBA00022723"/>
    </source>
</evidence>
<reference evidence="7 8" key="1">
    <citation type="submission" date="2019-10" db="EMBL/GenBank/DDBJ databases">
        <title>Extracellular Electron Transfer in a Candidatus Methanoperedens spp. Enrichment Culture.</title>
        <authorList>
            <person name="Berger S."/>
            <person name="Rangel Shaw D."/>
            <person name="Berben T."/>
            <person name="In 'T Zandt M."/>
            <person name="Frank J."/>
            <person name="Reimann J."/>
            <person name="Jetten M.S.M."/>
            <person name="Welte C.U."/>
        </authorList>
    </citation>
    <scope>NUCLEOTIDE SEQUENCE [LARGE SCALE GENOMIC DNA]</scope>
    <source>
        <strain evidence="7">SB12</strain>
    </source>
</reference>
<evidence type="ECO:0000259" key="6">
    <source>
        <dbReference type="Pfam" id="PF02900"/>
    </source>
</evidence>
<dbReference type="PANTHER" id="PTHR30096">
    <property type="entry name" value="4,5-DOPA DIOXYGENASE EXTRADIOL-LIKE PROTEIN"/>
    <property type="match status" value="1"/>
</dbReference>
<feature type="domain" description="Extradiol ring-cleavage dioxygenase class III enzyme subunit B" evidence="6">
    <location>
        <begin position="19"/>
        <end position="228"/>
    </location>
</feature>